<gene>
    <name evidence="3" type="ORF">RFI_22542</name>
</gene>
<protein>
    <submittedName>
        <fullName evidence="3">Uncharacterized protein</fullName>
    </submittedName>
</protein>
<feature type="compositionally biased region" description="Low complexity" evidence="1">
    <location>
        <begin position="199"/>
        <end position="212"/>
    </location>
</feature>
<dbReference type="Proteomes" id="UP000023152">
    <property type="component" value="Unassembled WGS sequence"/>
</dbReference>
<sequence>MAQGNNSSLEQKQCMSKQWEREQKQLAHDSGANDKGLNGTMKEYSKMKNKEENDTDEGPNAAGHTDYDSAGLQLASKSNRKRCDVTQLQGYYKYVGFRNDHYAFVHKQDHRAELIADYKGYCYLGMKKRLCINLQVFFFVYACFIFHYTYFVKKKKGWRFVMNEVYIAYTYTNTEGEGFELLQKVPKDNLAAKNNRPVGSFSVSSSGNSNGSDGKEKSNNGNLSPTSQRDDDGKKQKKSGVNRNDYVNRSCLLMIAITITQQR</sequence>
<feature type="compositionally biased region" description="Polar residues" evidence="1">
    <location>
        <begin position="1"/>
        <end position="16"/>
    </location>
</feature>
<keyword evidence="2" id="KW-1133">Transmembrane helix</keyword>
<keyword evidence="2" id="KW-0812">Transmembrane</keyword>
<feature type="region of interest" description="Disordered" evidence="1">
    <location>
        <begin position="196"/>
        <end position="241"/>
    </location>
</feature>
<organism evidence="3 4">
    <name type="scientific">Reticulomyxa filosa</name>
    <dbReference type="NCBI Taxonomy" id="46433"/>
    <lineage>
        <taxon>Eukaryota</taxon>
        <taxon>Sar</taxon>
        <taxon>Rhizaria</taxon>
        <taxon>Retaria</taxon>
        <taxon>Foraminifera</taxon>
        <taxon>Monothalamids</taxon>
        <taxon>Reticulomyxidae</taxon>
        <taxon>Reticulomyxa</taxon>
    </lineage>
</organism>
<evidence type="ECO:0000256" key="1">
    <source>
        <dbReference type="SAM" id="MobiDB-lite"/>
    </source>
</evidence>
<comment type="caution">
    <text evidence="3">The sequence shown here is derived from an EMBL/GenBank/DDBJ whole genome shotgun (WGS) entry which is preliminary data.</text>
</comment>
<feature type="transmembrane region" description="Helical" evidence="2">
    <location>
        <begin position="132"/>
        <end position="152"/>
    </location>
</feature>
<keyword evidence="4" id="KW-1185">Reference proteome</keyword>
<feature type="region of interest" description="Disordered" evidence="1">
    <location>
        <begin position="1"/>
        <end position="63"/>
    </location>
</feature>
<dbReference type="AlphaFoldDB" id="X6MLT6"/>
<reference evidence="3 4" key="1">
    <citation type="journal article" date="2013" name="Curr. Biol.">
        <title>The Genome of the Foraminiferan Reticulomyxa filosa.</title>
        <authorList>
            <person name="Glockner G."/>
            <person name="Hulsmann N."/>
            <person name="Schleicher M."/>
            <person name="Noegel A.A."/>
            <person name="Eichinger L."/>
            <person name="Gallinger C."/>
            <person name="Pawlowski J."/>
            <person name="Sierra R."/>
            <person name="Euteneuer U."/>
            <person name="Pillet L."/>
            <person name="Moustafa A."/>
            <person name="Platzer M."/>
            <person name="Groth M."/>
            <person name="Szafranski K."/>
            <person name="Schliwa M."/>
        </authorList>
    </citation>
    <scope>NUCLEOTIDE SEQUENCE [LARGE SCALE GENOMIC DNA]</scope>
</reference>
<feature type="compositionally biased region" description="Basic and acidic residues" evidence="1">
    <location>
        <begin position="43"/>
        <end position="52"/>
    </location>
</feature>
<proteinExistence type="predicted"/>
<evidence type="ECO:0000313" key="4">
    <source>
        <dbReference type="Proteomes" id="UP000023152"/>
    </source>
</evidence>
<evidence type="ECO:0000313" key="3">
    <source>
        <dbReference type="EMBL" id="ETO14824.1"/>
    </source>
</evidence>
<feature type="compositionally biased region" description="Basic and acidic residues" evidence="1">
    <location>
        <begin position="18"/>
        <end position="27"/>
    </location>
</feature>
<name>X6MLT6_RETFI</name>
<evidence type="ECO:0000256" key="2">
    <source>
        <dbReference type="SAM" id="Phobius"/>
    </source>
</evidence>
<dbReference type="EMBL" id="ASPP01019735">
    <property type="protein sequence ID" value="ETO14824.1"/>
    <property type="molecule type" value="Genomic_DNA"/>
</dbReference>
<keyword evidence="2" id="KW-0472">Membrane</keyword>
<accession>X6MLT6</accession>